<dbReference type="GeneID" id="16994609"/>
<dbReference type="AlphaFoldDB" id="M1VDD1"/>
<keyword evidence="6" id="KW-0809">Transit peptide</keyword>
<evidence type="ECO:0000256" key="8">
    <source>
        <dbReference type="ARBA" id="ARBA00023315"/>
    </source>
</evidence>
<feature type="region of interest" description="Disordered" evidence="10">
    <location>
        <begin position="220"/>
        <end position="248"/>
    </location>
</feature>
<dbReference type="Gramene" id="CML146CT">
    <property type="protein sequence ID" value="CML146CT"/>
    <property type="gene ID" value="CML146C"/>
</dbReference>
<feature type="domain" description="Peripheral subunit-binding (PSBD)" evidence="12">
    <location>
        <begin position="253"/>
        <end position="290"/>
    </location>
</feature>
<dbReference type="PANTHER" id="PTHR43178">
    <property type="entry name" value="DIHYDROLIPOAMIDE ACETYLTRANSFERASE COMPONENT OF PYRUVATE DEHYDROGENASE COMPLEX"/>
    <property type="match status" value="1"/>
</dbReference>
<dbReference type="EC" id="2.3.1.-" evidence="9"/>
<protein>
    <recommendedName>
        <fullName evidence="9">Dihydrolipoamide acetyltransferase component of pyruvate dehydrogenase complex</fullName>
        <ecNumber evidence="9">2.3.1.-</ecNumber>
    </recommendedName>
</protein>
<evidence type="ECO:0000256" key="7">
    <source>
        <dbReference type="ARBA" id="ARBA00023128"/>
    </source>
</evidence>
<evidence type="ECO:0000259" key="11">
    <source>
        <dbReference type="PROSITE" id="PS50968"/>
    </source>
</evidence>
<keyword evidence="7" id="KW-0496">Mitochondrion</keyword>
<keyword evidence="4 9" id="KW-0808">Transferase</keyword>
<dbReference type="PROSITE" id="PS00189">
    <property type="entry name" value="LIPOYL"/>
    <property type="match status" value="1"/>
</dbReference>
<keyword evidence="8 9" id="KW-0012">Acyltransferase</keyword>
<reference evidence="13 14" key="2">
    <citation type="journal article" date="2007" name="BMC Biol.">
        <title>A 100%-complete sequence reveals unusually simple genomic features in the hot-spring red alga Cyanidioschyzon merolae.</title>
        <authorList>
            <person name="Nozaki H."/>
            <person name="Takano H."/>
            <person name="Misumi O."/>
            <person name="Terasawa K."/>
            <person name="Matsuzaki M."/>
            <person name="Maruyama S."/>
            <person name="Nishida K."/>
            <person name="Yagisawa F."/>
            <person name="Yoshida Y."/>
            <person name="Fujiwara T."/>
            <person name="Takio S."/>
            <person name="Tamura K."/>
            <person name="Chung S.J."/>
            <person name="Nakamura S."/>
            <person name="Kuroiwa H."/>
            <person name="Tanaka K."/>
            <person name="Sato N."/>
            <person name="Kuroiwa T."/>
        </authorList>
    </citation>
    <scope>NUCLEOTIDE SEQUENCE [LARGE SCALE GENOMIC DNA]</scope>
    <source>
        <strain evidence="13 14">10D</strain>
    </source>
</reference>
<dbReference type="SUPFAM" id="SSF47005">
    <property type="entry name" value="Peripheral subunit-binding domain of 2-oxo acid dehydrogenase complex"/>
    <property type="match status" value="1"/>
</dbReference>
<evidence type="ECO:0000259" key="12">
    <source>
        <dbReference type="PROSITE" id="PS51826"/>
    </source>
</evidence>
<dbReference type="PANTHER" id="PTHR43178:SF5">
    <property type="entry name" value="LIPOAMIDE ACYLTRANSFERASE COMPONENT OF BRANCHED-CHAIN ALPHA-KETO ACID DEHYDROGENASE COMPLEX, MITOCHONDRIAL"/>
    <property type="match status" value="1"/>
</dbReference>
<dbReference type="InterPro" id="IPR003016">
    <property type="entry name" value="2-oxoA_DH_lipoyl-BS"/>
</dbReference>
<keyword evidence="5 9" id="KW-0450">Lipoyl</keyword>
<dbReference type="FunFam" id="3.30.559.10:FF:000007">
    <property type="entry name" value="Dihydrolipoamide acetyltransferase component of pyruvate dehydrogenase complex"/>
    <property type="match status" value="1"/>
</dbReference>
<dbReference type="GO" id="GO:0016407">
    <property type="term" value="F:acetyltransferase activity"/>
    <property type="evidence" value="ECO:0007669"/>
    <property type="project" value="TreeGrafter"/>
</dbReference>
<comment type="subcellular location">
    <subcellularLocation>
        <location evidence="2">Mitochondrion matrix</location>
    </subcellularLocation>
</comment>
<evidence type="ECO:0000256" key="2">
    <source>
        <dbReference type="ARBA" id="ARBA00004305"/>
    </source>
</evidence>
<dbReference type="InterPro" id="IPR011053">
    <property type="entry name" value="Single_hybrid_motif"/>
</dbReference>
<dbReference type="OMA" id="MPFCIKA"/>
<dbReference type="KEGG" id="cme:CYME_CML146C"/>
<evidence type="ECO:0000256" key="5">
    <source>
        <dbReference type="ARBA" id="ARBA00022823"/>
    </source>
</evidence>
<dbReference type="InterPro" id="IPR023213">
    <property type="entry name" value="CAT-like_dom_sf"/>
</dbReference>
<dbReference type="GO" id="GO:0005759">
    <property type="term" value="C:mitochondrial matrix"/>
    <property type="evidence" value="ECO:0007669"/>
    <property type="project" value="UniProtKB-SubCell"/>
</dbReference>
<dbReference type="eggNOG" id="KOG0558">
    <property type="taxonomic scope" value="Eukaryota"/>
</dbReference>
<dbReference type="InterPro" id="IPR036625">
    <property type="entry name" value="E3-bd_dom_sf"/>
</dbReference>
<sequence length="597" mass="64562">MTTFWRCGTFRRPVNALWNVSVRAKSPRQRQLFPVDELQGALRGRSVAPRALEPAYLAALRVFRSMGPLPVSILLPSSVATTPKSVLDKDRILSRYCSCPAGERDRGVSIDPRWTPFVLTDIGEGIVEVEILRWHVQEGDYVRPFDALVDVQSDKATVEITSRFQGVVRHIPHRVGELAKVGEALCFIEVSDDAPSAETLTQAPDKLANTGVESVTTAGTNAGASAEPAVRTPGELNHDEVSSSQTPYRKRVRTTPALRGLARERGIDLAKVTPSGPGRRILPSDIELFLGAQQERGAPALSEQNTPAALGLSNATTKPEVGGTAVGSGSAGWRKALMQRDRPTLGEHVTAVPIRGLRRAMAKSLAAAAVVPHLVYGEEATVDRLIDLRRELTSFGEHRLGGKLTYMPFFIKATSVALEGFPILNATLDNVQDPKNILYQRDHNISIAIDTPDGLIVPNIKKVQQLSVFDIAQELRRLQELAHAGKLNQDDLSGGTFALSNIGSIGGIHASPVIMVPQVAISALGRIRRVPRFASDQPTAMNERYTPGSLVVYPAHVMTIVVAADHRIIDGATVANFCARWKLAIESPTALLLGNGP</sequence>
<dbReference type="RefSeq" id="XP_005536788.1">
    <property type="nucleotide sequence ID" value="XM_005536731.1"/>
</dbReference>
<comment type="similarity">
    <text evidence="3 9">Belongs to the 2-oxoacid dehydrogenase family.</text>
</comment>
<comment type="cofactor">
    <cofactor evidence="1 9">
        <name>(R)-lipoate</name>
        <dbReference type="ChEBI" id="CHEBI:83088"/>
    </cofactor>
</comment>
<dbReference type="InterPro" id="IPR004167">
    <property type="entry name" value="PSBD"/>
</dbReference>
<dbReference type="EMBL" id="AP006494">
    <property type="protein sequence ID" value="BAM80752.1"/>
    <property type="molecule type" value="Genomic_DNA"/>
</dbReference>
<feature type="domain" description="Lipoyl-binding" evidence="11">
    <location>
        <begin position="114"/>
        <end position="189"/>
    </location>
</feature>
<evidence type="ECO:0000256" key="6">
    <source>
        <dbReference type="ARBA" id="ARBA00022946"/>
    </source>
</evidence>
<accession>M1VDD1</accession>
<dbReference type="Proteomes" id="UP000007014">
    <property type="component" value="Chromosome 12"/>
</dbReference>
<evidence type="ECO:0000256" key="9">
    <source>
        <dbReference type="RuleBase" id="RU003423"/>
    </source>
</evidence>
<evidence type="ECO:0000256" key="10">
    <source>
        <dbReference type="SAM" id="MobiDB-lite"/>
    </source>
</evidence>
<dbReference type="Pfam" id="PF00198">
    <property type="entry name" value="2-oxoacid_dh"/>
    <property type="match status" value="1"/>
</dbReference>
<dbReference type="Pfam" id="PF02817">
    <property type="entry name" value="E3_binding"/>
    <property type="match status" value="1"/>
</dbReference>
<dbReference type="InterPro" id="IPR000089">
    <property type="entry name" value="Biotin_lipoyl"/>
</dbReference>
<dbReference type="Gene3D" id="4.10.320.10">
    <property type="entry name" value="E3-binding domain"/>
    <property type="match status" value="1"/>
</dbReference>
<dbReference type="GO" id="GO:0031405">
    <property type="term" value="F:lipoic acid binding"/>
    <property type="evidence" value="ECO:0007669"/>
    <property type="project" value="TreeGrafter"/>
</dbReference>
<organism evidence="13 14">
    <name type="scientific">Cyanidioschyzon merolae (strain NIES-3377 / 10D)</name>
    <name type="common">Unicellular red alga</name>
    <dbReference type="NCBI Taxonomy" id="280699"/>
    <lineage>
        <taxon>Eukaryota</taxon>
        <taxon>Rhodophyta</taxon>
        <taxon>Bangiophyceae</taxon>
        <taxon>Cyanidiales</taxon>
        <taxon>Cyanidiaceae</taxon>
        <taxon>Cyanidioschyzon</taxon>
    </lineage>
</organism>
<proteinExistence type="inferred from homology"/>
<gene>
    <name evidence="13" type="ORF">CYME_CML146C</name>
</gene>
<dbReference type="FunFam" id="2.40.50.100:FF:000013">
    <property type="entry name" value="Dihydrolipoamide acetyltransferase component of pyruvate dehydrogenase complex"/>
    <property type="match status" value="1"/>
</dbReference>
<dbReference type="InterPro" id="IPR050743">
    <property type="entry name" value="2-oxoacid_DH_E2_comp"/>
</dbReference>
<dbReference type="InterPro" id="IPR001078">
    <property type="entry name" value="2-oxoacid_DH_actylTfrase"/>
</dbReference>
<dbReference type="SUPFAM" id="SSF51230">
    <property type="entry name" value="Single hybrid motif"/>
    <property type="match status" value="1"/>
</dbReference>
<dbReference type="PROSITE" id="PS50968">
    <property type="entry name" value="BIOTINYL_LIPOYL"/>
    <property type="match status" value="1"/>
</dbReference>
<evidence type="ECO:0000256" key="3">
    <source>
        <dbReference type="ARBA" id="ARBA00007317"/>
    </source>
</evidence>
<dbReference type="HOGENOM" id="CLU_016733_10_0_1"/>
<evidence type="ECO:0000313" key="13">
    <source>
        <dbReference type="EMBL" id="BAM80752.1"/>
    </source>
</evidence>
<name>M1VDD1_CYAM1</name>
<keyword evidence="14" id="KW-1185">Reference proteome</keyword>
<dbReference type="CDD" id="cd06849">
    <property type="entry name" value="lipoyl_domain"/>
    <property type="match status" value="1"/>
</dbReference>
<dbReference type="Pfam" id="PF00364">
    <property type="entry name" value="Biotin_lipoyl"/>
    <property type="match status" value="1"/>
</dbReference>
<dbReference type="Gene3D" id="3.30.559.10">
    <property type="entry name" value="Chloramphenicol acetyltransferase-like domain"/>
    <property type="match status" value="1"/>
</dbReference>
<dbReference type="OrthoDB" id="202158at2759"/>
<evidence type="ECO:0000313" key="14">
    <source>
        <dbReference type="Proteomes" id="UP000007014"/>
    </source>
</evidence>
<evidence type="ECO:0000256" key="1">
    <source>
        <dbReference type="ARBA" id="ARBA00001938"/>
    </source>
</evidence>
<dbReference type="Gene3D" id="2.40.50.100">
    <property type="match status" value="1"/>
</dbReference>
<dbReference type="SUPFAM" id="SSF52777">
    <property type="entry name" value="CoA-dependent acyltransferases"/>
    <property type="match status" value="1"/>
</dbReference>
<evidence type="ECO:0000256" key="4">
    <source>
        <dbReference type="ARBA" id="ARBA00022679"/>
    </source>
</evidence>
<reference evidence="13 14" key="1">
    <citation type="journal article" date="2004" name="Nature">
        <title>Genome sequence of the ultrasmall unicellular red alga Cyanidioschyzon merolae 10D.</title>
        <authorList>
            <person name="Matsuzaki M."/>
            <person name="Misumi O."/>
            <person name="Shin-i T."/>
            <person name="Maruyama S."/>
            <person name="Takahara M."/>
            <person name="Miyagishima S."/>
            <person name="Mori T."/>
            <person name="Nishida K."/>
            <person name="Yagisawa F."/>
            <person name="Nishida K."/>
            <person name="Yoshida Y."/>
            <person name="Nishimura Y."/>
            <person name="Nakao S."/>
            <person name="Kobayashi T."/>
            <person name="Momoyama Y."/>
            <person name="Higashiyama T."/>
            <person name="Minoda A."/>
            <person name="Sano M."/>
            <person name="Nomoto H."/>
            <person name="Oishi K."/>
            <person name="Hayashi H."/>
            <person name="Ohta F."/>
            <person name="Nishizaka S."/>
            <person name="Haga S."/>
            <person name="Miura S."/>
            <person name="Morishita T."/>
            <person name="Kabeya Y."/>
            <person name="Terasawa K."/>
            <person name="Suzuki Y."/>
            <person name="Ishii Y."/>
            <person name="Asakawa S."/>
            <person name="Takano H."/>
            <person name="Ohta N."/>
            <person name="Kuroiwa H."/>
            <person name="Tanaka K."/>
            <person name="Shimizu N."/>
            <person name="Sugano S."/>
            <person name="Sato N."/>
            <person name="Nozaki H."/>
            <person name="Ogasawara N."/>
            <person name="Kohara Y."/>
            <person name="Kuroiwa T."/>
        </authorList>
    </citation>
    <scope>NUCLEOTIDE SEQUENCE [LARGE SCALE GENOMIC DNA]</scope>
    <source>
        <strain evidence="13 14">10D</strain>
    </source>
</reference>
<dbReference type="PROSITE" id="PS51826">
    <property type="entry name" value="PSBD"/>
    <property type="match status" value="1"/>
</dbReference>
<dbReference type="STRING" id="280699.M1VDD1"/>